<reference evidence="1 2" key="1">
    <citation type="submission" date="2023-03" db="EMBL/GenBank/DDBJ databases">
        <title>Draft assemblies of triclosan tolerant bacteria isolated from returned activated sludge.</title>
        <authorList>
            <person name="Van Hamelsveld S."/>
        </authorList>
    </citation>
    <scope>NUCLEOTIDE SEQUENCE [LARGE SCALE GENOMIC DNA]</scope>
    <source>
        <strain evidence="1 2">GW210010_S58</strain>
    </source>
</reference>
<keyword evidence="2" id="KW-1185">Reference proteome</keyword>
<comment type="caution">
    <text evidence="1">The sequence shown here is derived from an EMBL/GenBank/DDBJ whole genome shotgun (WGS) entry which is preliminary data.</text>
</comment>
<dbReference type="RefSeq" id="WP_276267512.1">
    <property type="nucleotide sequence ID" value="NZ_JARJLM010000493.1"/>
</dbReference>
<evidence type="ECO:0000313" key="2">
    <source>
        <dbReference type="Proteomes" id="UP001216674"/>
    </source>
</evidence>
<protein>
    <submittedName>
        <fullName evidence="1">Uncharacterized protein</fullName>
    </submittedName>
</protein>
<name>A0ABT6AXA5_9BURK</name>
<dbReference type="Proteomes" id="UP001216674">
    <property type="component" value="Unassembled WGS sequence"/>
</dbReference>
<dbReference type="EMBL" id="JARJLM010000493">
    <property type="protein sequence ID" value="MDF3837250.1"/>
    <property type="molecule type" value="Genomic_DNA"/>
</dbReference>
<organism evidence="1 2">
    <name type="scientific">Cupriavidus basilensis</name>
    <dbReference type="NCBI Taxonomy" id="68895"/>
    <lineage>
        <taxon>Bacteria</taxon>
        <taxon>Pseudomonadati</taxon>
        <taxon>Pseudomonadota</taxon>
        <taxon>Betaproteobacteria</taxon>
        <taxon>Burkholderiales</taxon>
        <taxon>Burkholderiaceae</taxon>
        <taxon>Cupriavidus</taxon>
    </lineage>
</organism>
<sequence length="75" mass="8287">MHAVRSGGSHIEGGWQPYPRRYLQSGGPEVLHEIEIKGGIAVYGRDIVLPELRIDICLLHIHGDIQAAVPQRIPV</sequence>
<evidence type="ECO:0000313" key="1">
    <source>
        <dbReference type="EMBL" id="MDF3837250.1"/>
    </source>
</evidence>
<accession>A0ABT6AXA5</accession>
<gene>
    <name evidence="1" type="ORF">P3W85_30475</name>
</gene>
<proteinExistence type="predicted"/>